<protein>
    <submittedName>
        <fullName evidence="1">Uncharacterized protein</fullName>
    </submittedName>
</protein>
<evidence type="ECO:0000313" key="2">
    <source>
        <dbReference type="Proteomes" id="UP000198571"/>
    </source>
</evidence>
<dbReference type="OrthoDB" id="9793697at2"/>
<dbReference type="AlphaFoldDB" id="A0A1H9W9M6"/>
<name>A0A1H9W9M6_9BACI</name>
<accession>A0A1H9W9M6</accession>
<evidence type="ECO:0000313" key="1">
    <source>
        <dbReference type="EMBL" id="SES30173.1"/>
    </source>
</evidence>
<dbReference type="Proteomes" id="UP000198571">
    <property type="component" value="Unassembled WGS sequence"/>
</dbReference>
<organism evidence="1 2">
    <name type="scientific">Salipaludibacillus aurantiacus</name>
    <dbReference type="NCBI Taxonomy" id="1601833"/>
    <lineage>
        <taxon>Bacteria</taxon>
        <taxon>Bacillati</taxon>
        <taxon>Bacillota</taxon>
        <taxon>Bacilli</taxon>
        <taxon>Bacillales</taxon>
        <taxon>Bacillaceae</taxon>
    </lineage>
</organism>
<reference evidence="2" key="1">
    <citation type="submission" date="2016-10" db="EMBL/GenBank/DDBJ databases">
        <authorList>
            <person name="Varghese N."/>
            <person name="Submissions S."/>
        </authorList>
    </citation>
    <scope>NUCLEOTIDE SEQUENCE [LARGE SCALE GENOMIC DNA]</scope>
    <source>
        <strain evidence="2">S9</strain>
    </source>
</reference>
<proteinExistence type="predicted"/>
<dbReference type="EMBL" id="FOGT01000015">
    <property type="protein sequence ID" value="SES30173.1"/>
    <property type="molecule type" value="Genomic_DNA"/>
</dbReference>
<gene>
    <name evidence="1" type="ORF">SAMN05518684_11526</name>
</gene>
<sequence length="94" mass="11105">MVKYNVVKIEYHDKNGKKIKFDCQDVELFDNTPEYTGYWSAERVTYKDFRLTEKNRSQFIFYTDQHIRLEGRGAVQSNGQNGYSIIGEGELVRK</sequence>
<keyword evidence="2" id="KW-1185">Reference proteome</keyword>